<evidence type="ECO:0000259" key="1">
    <source>
        <dbReference type="Pfam" id="PF01609"/>
    </source>
</evidence>
<reference evidence="3" key="1">
    <citation type="submission" date="2023-08" db="EMBL/GenBank/DDBJ databases">
        <title>The novel hydrolase IpcH responsible for the initial isoprocarb degradation step in Rhodococcus sp. D-6.</title>
        <authorList>
            <person name="Zhu Q."/>
        </authorList>
    </citation>
    <scope>NUCLEOTIDE SEQUENCE</scope>
    <source>
        <strain evidence="3">D-6</strain>
    </source>
</reference>
<dbReference type="AlphaFoldDB" id="A0AAU7V5G4"/>
<feature type="domain" description="Transposase IS4-like" evidence="1">
    <location>
        <begin position="117"/>
        <end position="343"/>
    </location>
</feature>
<dbReference type="InterPro" id="IPR032806">
    <property type="entry name" value="YbfD_N"/>
</dbReference>
<name>A0AAU7V5G4_9NOCA</name>
<dbReference type="InterPro" id="IPR002559">
    <property type="entry name" value="Transposase_11"/>
</dbReference>
<gene>
    <name evidence="3" type="ORF">RBB84_12470</name>
</gene>
<dbReference type="EMBL" id="CP132970">
    <property type="protein sequence ID" value="XBW06640.1"/>
    <property type="molecule type" value="Genomic_DNA"/>
</dbReference>
<proteinExistence type="predicted"/>
<evidence type="ECO:0000259" key="2">
    <source>
        <dbReference type="Pfam" id="PF13808"/>
    </source>
</evidence>
<dbReference type="InterPro" id="IPR051698">
    <property type="entry name" value="Transposase_11-like"/>
</dbReference>
<dbReference type="PANTHER" id="PTHR30298">
    <property type="entry name" value="H REPEAT-ASSOCIATED PREDICTED TRANSPOSASE"/>
    <property type="match status" value="1"/>
</dbReference>
<dbReference type="PANTHER" id="PTHR30298:SF0">
    <property type="entry name" value="PROTEIN YBFL-RELATED"/>
    <property type="match status" value="1"/>
</dbReference>
<dbReference type="Pfam" id="PF13808">
    <property type="entry name" value="DDE_Tnp_1_assoc"/>
    <property type="match status" value="1"/>
</dbReference>
<dbReference type="GO" id="GO:0003677">
    <property type="term" value="F:DNA binding"/>
    <property type="evidence" value="ECO:0007669"/>
    <property type="project" value="InterPro"/>
</dbReference>
<dbReference type="RefSeq" id="WP_350247617.1">
    <property type="nucleotide sequence ID" value="NZ_CP132970.1"/>
</dbReference>
<dbReference type="GO" id="GO:0006313">
    <property type="term" value="P:DNA transposition"/>
    <property type="evidence" value="ECO:0007669"/>
    <property type="project" value="InterPro"/>
</dbReference>
<dbReference type="InterPro" id="IPR047647">
    <property type="entry name" value="ISAs1_transpos"/>
</dbReference>
<organism evidence="3">
    <name type="scientific">Rhodococcus sp. D-6</name>
    <dbReference type="NCBI Taxonomy" id="1387842"/>
    <lineage>
        <taxon>Bacteria</taxon>
        <taxon>Bacillati</taxon>
        <taxon>Actinomycetota</taxon>
        <taxon>Actinomycetes</taxon>
        <taxon>Mycobacteriales</taxon>
        <taxon>Nocardiaceae</taxon>
        <taxon>Rhodococcus</taxon>
    </lineage>
</organism>
<dbReference type="Pfam" id="PF01609">
    <property type="entry name" value="DDE_Tnp_1"/>
    <property type="match status" value="1"/>
</dbReference>
<protein>
    <submittedName>
        <fullName evidence="3">ISAs1 family transposase</fullName>
    </submittedName>
</protein>
<feature type="domain" description="H repeat-associated protein N-terminal" evidence="2">
    <location>
        <begin position="21"/>
        <end position="108"/>
    </location>
</feature>
<dbReference type="KEGG" id="rhox:RBB84_12470"/>
<dbReference type="NCBIfam" id="NF033564">
    <property type="entry name" value="transpos_ISAs1"/>
    <property type="match status" value="1"/>
</dbReference>
<evidence type="ECO:0000313" key="3">
    <source>
        <dbReference type="EMBL" id="XBW06640.1"/>
    </source>
</evidence>
<accession>A0AAU7V5G4</accession>
<dbReference type="GO" id="GO:0004803">
    <property type="term" value="F:transposase activity"/>
    <property type="evidence" value="ECO:0007669"/>
    <property type="project" value="InterPro"/>
</dbReference>
<sequence length="376" mass="40478">MPSSPTSIPYVNPTRRELLLTALETVPDPRDRRGVRYPLASILALAVTATIAGARSFAAIGQWAAATTCEHLAAFGLAGTAAPDESTLRKLFARLDADALDTALGMWMWTRTFVAGQRRVIALDGKTVRGARRRPDGTAPHLVAAFDHSAGAVLGQICVQEKSNEIPAARTLLAQMDLDGTVVTVDAMHTQTDTATLVTGAGGDYVFTVKGNMPTLHAMLKTLPWKGIPAVRTTVRDRGRTITRTIKVVAAPAWVEFPGAAQVAQLRRTVTNKDGKRTVEVVYLITSADCIAASPQVLASWVQGHWAIENRLHWVRDVTFGEDLSQVRTGQAPRIMATCRNIAVGLLRLAGWDNIAAGLRHHARHPDQALALALTS</sequence>